<keyword evidence="4 7" id="KW-1133">Transmembrane helix</keyword>
<evidence type="ECO:0000313" key="11">
    <source>
        <dbReference type="Proteomes" id="UP000037193"/>
    </source>
</evidence>
<feature type="transmembrane region" description="Helical" evidence="7">
    <location>
        <begin position="259"/>
        <end position="287"/>
    </location>
</feature>
<proteinExistence type="inferred from homology"/>
<feature type="domain" description="ABC3 transporter permease C-terminal" evidence="8">
    <location>
        <begin position="267"/>
        <end position="384"/>
    </location>
</feature>
<feature type="domain" description="MacB-like periplasmic core" evidence="9">
    <location>
        <begin position="16"/>
        <end position="227"/>
    </location>
</feature>
<dbReference type="PATRIC" id="fig|1365965.3.peg.1517"/>
<comment type="subcellular location">
    <subcellularLocation>
        <location evidence="1">Cell membrane</location>
        <topology evidence="1">Multi-pass membrane protein</topology>
    </subcellularLocation>
</comment>
<dbReference type="Pfam" id="PF12704">
    <property type="entry name" value="MacB_PCD"/>
    <property type="match status" value="1"/>
</dbReference>
<evidence type="ECO:0000256" key="1">
    <source>
        <dbReference type="ARBA" id="ARBA00004651"/>
    </source>
</evidence>
<name>A0A0L7AXK0_BIFBR</name>
<evidence type="ECO:0000256" key="7">
    <source>
        <dbReference type="SAM" id="Phobius"/>
    </source>
</evidence>
<dbReference type="InterPro" id="IPR050250">
    <property type="entry name" value="Macrolide_Exporter_MacB"/>
</dbReference>
<keyword evidence="2" id="KW-1003">Cell membrane</keyword>
<evidence type="ECO:0000256" key="5">
    <source>
        <dbReference type="ARBA" id="ARBA00023136"/>
    </source>
</evidence>
<keyword evidence="3 7" id="KW-0812">Transmembrane</keyword>
<dbReference type="Proteomes" id="UP000037193">
    <property type="component" value="Unassembled WGS sequence"/>
</dbReference>
<dbReference type="GO" id="GO:0022857">
    <property type="term" value="F:transmembrane transporter activity"/>
    <property type="evidence" value="ECO:0007669"/>
    <property type="project" value="TreeGrafter"/>
</dbReference>
<evidence type="ECO:0000259" key="8">
    <source>
        <dbReference type="Pfam" id="PF02687"/>
    </source>
</evidence>
<evidence type="ECO:0000256" key="3">
    <source>
        <dbReference type="ARBA" id="ARBA00022692"/>
    </source>
</evidence>
<evidence type="ECO:0000256" key="4">
    <source>
        <dbReference type="ARBA" id="ARBA00022989"/>
    </source>
</evidence>
<dbReference type="AlphaFoldDB" id="A0A0L7AXK0"/>
<dbReference type="Pfam" id="PF02687">
    <property type="entry name" value="FtsX"/>
    <property type="match status" value="1"/>
</dbReference>
<reference evidence="10 11" key="1">
    <citation type="journal article" date="2015" name="Int J Genomics">
        <title>Comparative Genomics Revealed Genetic Diversity and Species/Strain-Level Differences in Carbohydrate Metabolism of Three Probiotic Bifidobacterial Species.</title>
        <authorList>
            <person name="Odamaki T."/>
            <person name="Horigome A."/>
            <person name="Sugahara H."/>
            <person name="Hashikura N."/>
            <person name="Minami J."/>
            <person name="Xiao J.Z."/>
            <person name="Abe F."/>
        </authorList>
    </citation>
    <scope>NUCLEOTIDE SEQUENCE [LARGE SCALE GENOMIC DNA]</scope>
    <source>
        <strain evidence="10 11">MCC 1128</strain>
    </source>
</reference>
<protein>
    <submittedName>
        <fullName evidence="10">ABC transporter substrate-binding protein</fullName>
    </submittedName>
</protein>
<comment type="caution">
    <text evidence="10">The sequence shown here is derived from an EMBL/GenBank/DDBJ whole genome shotgun (WGS) entry which is preliminary data.</text>
</comment>
<evidence type="ECO:0000259" key="9">
    <source>
        <dbReference type="Pfam" id="PF12704"/>
    </source>
</evidence>
<dbReference type="PANTHER" id="PTHR30572:SF4">
    <property type="entry name" value="ABC TRANSPORTER PERMEASE YTRF"/>
    <property type="match status" value="1"/>
</dbReference>
<gene>
    <name evidence="10" type="ORF">BBM1128_07555</name>
</gene>
<feature type="transmembrane region" description="Helical" evidence="7">
    <location>
        <begin position="21"/>
        <end position="40"/>
    </location>
</feature>
<dbReference type="PANTHER" id="PTHR30572">
    <property type="entry name" value="MEMBRANE COMPONENT OF TRANSPORTER-RELATED"/>
    <property type="match status" value="1"/>
</dbReference>
<dbReference type="GO" id="GO:0005886">
    <property type="term" value="C:plasma membrane"/>
    <property type="evidence" value="ECO:0007669"/>
    <property type="project" value="UniProtKB-SubCell"/>
</dbReference>
<dbReference type="InterPro" id="IPR025857">
    <property type="entry name" value="MacB_PCD"/>
</dbReference>
<evidence type="ECO:0000256" key="2">
    <source>
        <dbReference type="ARBA" id="ARBA00022475"/>
    </source>
</evidence>
<dbReference type="EMBL" id="AVQD01000012">
    <property type="protein sequence ID" value="KOA39959.1"/>
    <property type="molecule type" value="Genomic_DNA"/>
</dbReference>
<accession>A0A0L7AXK0</accession>
<keyword evidence="5 7" id="KW-0472">Membrane</keyword>
<comment type="similarity">
    <text evidence="6">Belongs to the ABC-4 integral membrane protein family.</text>
</comment>
<sequence>MIRMIAKDLRINPLRTSLTALSMFIGIIALIAGVLVGTLGRDYLEAVNARLGGKSPTYSAIVDVPSSVNIQVVTALQERLAHFRPGIASAQYHLNDLAIWASSGDGNTEIRRVTIIITDAERTRIMPAPIIEGTWLTGADEPATLETAVNESARQYVHDGTVALARTGNPQQVPARVNGVIADGTDTPTIYVNATTLQRYWPQAWEPDGLTILVHPNEGVDDQHAKTVLDDLLSDVGTGSISSWNRSDNADDYEQVIGFLQLGVTVTAILLLSVSAIGMINIGLAGIEQRSHELLIRRALGATRASIAIQVIGSSVLLGLIIAFAAVLISAVLVWAIPWMMPADSPLEPPAYPYTAAMIAACASIVTSLVGSLAPAIKAIRLQPALALR</sequence>
<feature type="transmembrane region" description="Helical" evidence="7">
    <location>
        <begin position="307"/>
        <end position="337"/>
    </location>
</feature>
<feature type="transmembrane region" description="Helical" evidence="7">
    <location>
        <begin position="357"/>
        <end position="380"/>
    </location>
</feature>
<dbReference type="RefSeq" id="WP_025332288.1">
    <property type="nucleotide sequence ID" value="NZ_AVQD01000012.1"/>
</dbReference>
<organism evidence="10 11">
    <name type="scientific">Bifidobacterium breve MCC 1128</name>
    <dbReference type="NCBI Taxonomy" id="1365965"/>
    <lineage>
        <taxon>Bacteria</taxon>
        <taxon>Bacillati</taxon>
        <taxon>Actinomycetota</taxon>
        <taxon>Actinomycetes</taxon>
        <taxon>Bifidobacteriales</taxon>
        <taxon>Bifidobacteriaceae</taxon>
        <taxon>Bifidobacterium</taxon>
    </lineage>
</organism>
<dbReference type="InterPro" id="IPR003838">
    <property type="entry name" value="ABC3_permease_C"/>
</dbReference>
<evidence type="ECO:0000313" key="10">
    <source>
        <dbReference type="EMBL" id="KOA39959.1"/>
    </source>
</evidence>
<evidence type="ECO:0000256" key="6">
    <source>
        <dbReference type="ARBA" id="ARBA00038076"/>
    </source>
</evidence>